<dbReference type="InterPro" id="IPR001455">
    <property type="entry name" value="TusA-like"/>
</dbReference>
<dbReference type="PANTHER" id="PTHR33279:SF2">
    <property type="entry name" value="SULFUR CARRIER PROTEIN TUSA"/>
    <property type="match status" value="1"/>
</dbReference>
<evidence type="ECO:0000259" key="2">
    <source>
        <dbReference type="PROSITE" id="PS01148"/>
    </source>
</evidence>
<proteinExistence type="inferred from homology"/>
<reference evidence="3 4" key="1">
    <citation type="journal article" date="2010" name="J. Bacteriol.">
        <title>Genome sequences of Pelagibaca bermudensis HTCC2601T and Maritimibacter alkaliphilus HTCC2654T, the type strains of two marine Roseobacter genera.</title>
        <authorList>
            <person name="Thrash J.C."/>
            <person name="Cho J.C."/>
            <person name="Ferriera S."/>
            <person name="Johnson J."/>
            <person name="Vergin K.L."/>
            <person name="Giovannoni S.J."/>
        </authorList>
    </citation>
    <scope>NUCLEOTIDE SEQUENCE [LARGE SCALE GENOMIC DNA]</scope>
    <source>
        <strain evidence="3 4">HTCC2654</strain>
    </source>
</reference>
<dbReference type="Proteomes" id="UP000002931">
    <property type="component" value="Unassembled WGS sequence"/>
</dbReference>
<dbReference type="PANTHER" id="PTHR33279">
    <property type="entry name" value="SULFUR CARRIER PROTEIN YEDF-RELATED"/>
    <property type="match status" value="1"/>
</dbReference>
<comment type="caution">
    <text evidence="3">The sequence shown here is derived from an EMBL/GenBank/DDBJ whole genome shotgun (WGS) entry which is preliminary data.</text>
</comment>
<sequence length="76" mass="8066">MDHDVEIDAIGLLCPWPVLKAGKALRGMQPGQVLRLLATDPVAVIDVPHFCAEEGHTLISTDDDGAATAYTIRKGA</sequence>
<dbReference type="eggNOG" id="COG0425">
    <property type="taxonomic scope" value="Bacteria"/>
</dbReference>
<dbReference type="InterPro" id="IPR036868">
    <property type="entry name" value="TusA-like_sf"/>
</dbReference>
<dbReference type="RefSeq" id="WP_008328982.1">
    <property type="nucleotide sequence ID" value="NZ_CH902578.1"/>
</dbReference>
<feature type="domain" description="UPF0033" evidence="2">
    <location>
        <begin position="7"/>
        <end position="31"/>
    </location>
</feature>
<evidence type="ECO:0000256" key="1">
    <source>
        <dbReference type="ARBA" id="ARBA00008984"/>
    </source>
</evidence>
<gene>
    <name evidence="3" type="ORF">RB2654_04351</name>
</gene>
<dbReference type="Pfam" id="PF01206">
    <property type="entry name" value="TusA"/>
    <property type="match status" value="1"/>
</dbReference>
<dbReference type="CDD" id="cd00291">
    <property type="entry name" value="SirA_YedF_YeeD"/>
    <property type="match status" value="1"/>
</dbReference>
<dbReference type="AlphaFoldDB" id="A3VKA5"/>
<dbReference type="OrthoDB" id="9797551at2"/>
<name>A3VKA5_9RHOB</name>
<dbReference type="SUPFAM" id="SSF64307">
    <property type="entry name" value="SirA-like"/>
    <property type="match status" value="1"/>
</dbReference>
<dbReference type="Gene3D" id="3.30.110.40">
    <property type="entry name" value="TusA-like domain"/>
    <property type="match status" value="1"/>
</dbReference>
<dbReference type="HOGENOM" id="CLU_165255_1_2_5"/>
<comment type="similarity">
    <text evidence="1">Belongs to the sulfur carrier protein TusA family.</text>
</comment>
<evidence type="ECO:0000313" key="4">
    <source>
        <dbReference type="Proteomes" id="UP000002931"/>
    </source>
</evidence>
<dbReference type="EMBL" id="AAMT01000017">
    <property type="protein sequence ID" value="EAQ11229.1"/>
    <property type="molecule type" value="Genomic_DNA"/>
</dbReference>
<dbReference type="STRING" id="314271.RB2654_04351"/>
<evidence type="ECO:0000313" key="3">
    <source>
        <dbReference type="EMBL" id="EAQ11229.1"/>
    </source>
</evidence>
<accession>A3VKA5</accession>
<keyword evidence="4" id="KW-1185">Reference proteome</keyword>
<organism evidence="3 4">
    <name type="scientific">Maritimibacter alkaliphilus HTCC2654</name>
    <dbReference type="NCBI Taxonomy" id="314271"/>
    <lineage>
        <taxon>Bacteria</taxon>
        <taxon>Pseudomonadati</taxon>
        <taxon>Pseudomonadota</taxon>
        <taxon>Alphaproteobacteria</taxon>
        <taxon>Rhodobacterales</taxon>
        <taxon>Roseobacteraceae</taxon>
        <taxon>Maritimibacter</taxon>
    </lineage>
</organism>
<dbReference type="PROSITE" id="PS01148">
    <property type="entry name" value="UPF0033"/>
    <property type="match status" value="1"/>
</dbReference>
<protein>
    <recommendedName>
        <fullName evidence="2">UPF0033 domain-containing protein</fullName>
    </recommendedName>
</protein>